<dbReference type="GO" id="GO:0006508">
    <property type="term" value="P:proteolysis"/>
    <property type="evidence" value="ECO:0007669"/>
    <property type="project" value="UniProtKB-KW"/>
</dbReference>
<dbReference type="AlphaFoldDB" id="A0A0E3WT45"/>
<accession>A0A0E3WT45</accession>
<reference evidence="5 6" key="1">
    <citation type="submission" date="2014-07" db="EMBL/GenBank/DDBJ databases">
        <title>Methanogenic archaea and the global carbon cycle.</title>
        <authorList>
            <person name="Henriksen J.R."/>
            <person name="Luke J."/>
            <person name="Reinhart S."/>
            <person name="Benedict M.N."/>
            <person name="Youngblut N.D."/>
            <person name="Metcalf M.E."/>
            <person name="Whitaker R.J."/>
            <person name="Metcalf W.W."/>
        </authorList>
    </citation>
    <scope>NUCLEOTIDE SEQUENCE [LARGE SCALE GENOMIC DNA]</scope>
    <source>
        <strain evidence="5 6">HB-1</strain>
    </source>
</reference>
<dbReference type="Pfam" id="PF08014">
    <property type="entry name" value="MATCAP"/>
    <property type="match status" value="1"/>
</dbReference>
<keyword evidence="3" id="KW-0378">Hydrolase</keyword>
<proteinExistence type="predicted"/>
<evidence type="ECO:0000256" key="1">
    <source>
        <dbReference type="ARBA" id="ARBA00001947"/>
    </source>
</evidence>
<evidence type="ECO:0000313" key="6">
    <source>
        <dbReference type="Proteomes" id="UP000033101"/>
    </source>
</evidence>
<keyword evidence="2" id="KW-0645">Protease</keyword>
<dbReference type="PANTHER" id="PTHR31817">
    <property type="match status" value="1"/>
</dbReference>
<organism evidence="5 6">
    <name type="scientific">Methanosarcina horonobensis HB-1 = JCM 15518</name>
    <dbReference type="NCBI Taxonomy" id="1434110"/>
    <lineage>
        <taxon>Archaea</taxon>
        <taxon>Methanobacteriati</taxon>
        <taxon>Methanobacteriota</taxon>
        <taxon>Stenosarchaea group</taxon>
        <taxon>Methanomicrobia</taxon>
        <taxon>Methanosarcinales</taxon>
        <taxon>Methanosarcinaceae</taxon>
        <taxon>Methanosarcina</taxon>
    </lineage>
</organism>
<evidence type="ECO:0000256" key="2">
    <source>
        <dbReference type="ARBA" id="ARBA00022670"/>
    </source>
</evidence>
<sequence>METEEGLAVYNEARNGVLVPENLKKYSARIVAAAICSEAPFSEILEELAGYFPPEEAFNFAPRVKRGLNDTSLPGGYTKDHAYLSGFRKISDFLQKQPSELETLKILCGKIGLQNFELVRDLLAAGTLKQPRYLPEF</sequence>
<dbReference type="Proteomes" id="UP000033101">
    <property type="component" value="Chromosome"/>
</dbReference>
<dbReference type="GO" id="GO:0008237">
    <property type="term" value="F:metallopeptidase activity"/>
    <property type="evidence" value="ECO:0007669"/>
    <property type="project" value="UniProtKB-KW"/>
</dbReference>
<dbReference type="KEGG" id="mhor:MSHOH_1402"/>
<keyword evidence="6" id="KW-1185">Reference proteome</keyword>
<dbReference type="HOGENOM" id="CLU_1860711_0_0_2"/>
<evidence type="ECO:0000313" key="5">
    <source>
        <dbReference type="EMBL" id="AKB77885.1"/>
    </source>
</evidence>
<dbReference type="PANTHER" id="PTHR31817:SF0">
    <property type="entry name" value="CHROMOSOME UNDETERMINED SCAFFOLD_67, WHOLE GENOME SHOTGUN SEQUENCE"/>
    <property type="match status" value="1"/>
</dbReference>
<name>A0A0E3WT45_9EURY</name>
<keyword evidence="4" id="KW-0482">Metalloprotease</keyword>
<dbReference type="PATRIC" id="fig|1434110.4.peg.1751"/>
<comment type="cofactor">
    <cofactor evidence="1">
        <name>Zn(2+)</name>
        <dbReference type="ChEBI" id="CHEBI:29105"/>
    </cofactor>
</comment>
<protein>
    <submittedName>
        <fullName evidence="5">Uncharacterized protein</fullName>
    </submittedName>
</protein>
<dbReference type="InterPro" id="IPR012548">
    <property type="entry name" value="MATCAP"/>
</dbReference>
<dbReference type="GO" id="GO:0080164">
    <property type="term" value="P:regulation of nitric oxide metabolic process"/>
    <property type="evidence" value="ECO:0007669"/>
    <property type="project" value="TreeGrafter"/>
</dbReference>
<evidence type="ECO:0000256" key="3">
    <source>
        <dbReference type="ARBA" id="ARBA00022801"/>
    </source>
</evidence>
<dbReference type="EMBL" id="CP009516">
    <property type="protein sequence ID" value="AKB77885.1"/>
    <property type="molecule type" value="Genomic_DNA"/>
</dbReference>
<evidence type="ECO:0000256" key="4">
    <source>
        <dbReference type="ARBA" id="ARBA00023049"/>
    </source>
</evidence>
<gene>
    <name evidence="5" type="ORF">MSHOH_1402</name>
</gene>